<evidence type="ECO:0000313" key="2">
    <source>
        <dbReference type="EMBL" id="CAB4538539.1"/>
    </source>
</evidence>
<accession>A0A6J6BJG1</accession>
<keyword evidence="1" id="KW-1133">Transmembrane helix</keyword>
<proteinExistence type="predicted"/>
<feature type="transmembrane region" description="Helical" evidence="1">
    <location>
        <begin position="16"/>
        <end position="37"/>
    </location>
</feature>
<gene>
    <name evidence="2" type="ORF">UFOPK1433_00373</name>
</gene>
<organism evidence="2">
    <name type="scientific">freshwater metagenome</name>
    <dbReference type="NCBI Taxonomy" id="449393"/>
    <lineage>
        <taxon>unclassified sequences</taxon>
        <taxon>metagenomes</taxon>
        <taxon>ecological metagenomes</taxon>
    </lineage>
</organism>
<reference evidence="2" key="1">
    <citation type="submission" date="2020-05" db="EMBL/GenBank/DDBJ databases">
        <authorList>
            <person name="Chiriac C."/>
            <person name="Salcher M."/>
            <person name="Ghai R."/>
            <person name="Kavagutti S V."/>
        </authorList>
    </citation>
    <scope>NUCLEOTIDE SEQUENCE</scope>
</reference>
<keyword evidence="1" id="KW-0472">Membrane</keyword>
<protein>
    <submittedName>
        <fullName evidence="2">Unannotated protein</fullName>
    </submittedName>
</protein>
<evidence type="ECO:0000256" key="1">
    <source>
        <dbReference type="SAM" id="Phobius"/>
    </source>
</evidence>
<name>A0A6J6BJG1_9ZZZZ</name>
<dbReference type="AlphaFoldDB" id="A0A6J6BJG1"/>
<sequence length="56" mass="6365">MGILVYFGTRKWDQTFIWSGLTFIIVIVGIATLALSIKDDDFDGSTPRLYNKKPKN</sequence>
<keyword evidence="1" id="KW-0812">Transmembrane</keyword>
<dbReference type="EMBL" id="CAEZSN010000029">
    <property type="protein sequence ID" value="CAB4538539.1"/>
    <property type="molecule type" value="Genomic_DNA"/>
</dbReference>